<evidence type="ECO:0000256" key="3">
    <source>
        <dbReference type="ARBA" id="ARBA00023274"/>
    </source>
</evidence>
<dbReference type="AlphaFoldDB" id="A0AAV4CR90"/>
<name>A0AAV4CR90_9GAST</name>
<evidence type="ECO:0000313" key="6">
    <source>
        <dbReference type="EMBL" id="GFO34392.1"/>
    </source>
</evidence>
<dbReference type="InterPro" id="IPR026569">
    <property type="entry name" value="Ribosomal_bL28"/>
</dbReference>
<evidence type="ECO:0000256" key="1">
    <source>
        <dbReference type="ARBA" id="ARBA00008760"/>
    </source>
</evidence>
<keyword evidence="3" id="KW-0687">Ribonucleoprotein</keyword>
<dbReference type="InterPro" id="IPR034704">
    <property type="entry name" value="Ribosomal_bL28/bL31-like_sf"/>
</dbReference>
<evidence type="ECO:0000256" key="2">
    <source>
        <dbReference type="ARBA" id="ARBA00022980"/>
    </source>
</evidence>
<dbReference type="PANTHER" id="PTHR13528">
    <property type="entry name" value="39S RIBOSOMAL PROTEIN L28, MITOCHONDRIAL"/>
    <property type="match status" value="1"/>
</dbReference>
<evidence type="ECO:0000313" key="7">
    <source>
        <dbReference type="Proteomes" id="UP000735302"/>
    </source>
</evidence>
<keyword evidence="2 6" id="KW-0689">Ribosomal protein</keyword>
<comment type="caution">
    <text evidence="6">The sequence shown here is derived from an EMBL/GenBank/DDBJ whole genome shotgun (WGS) entry which is preliminary data.</text>
</comment>
<dbReference type="EMBL" id="BLXT01006896">
    <property type="protein sequence ID" value="GFO34392.1"/>
    <property type="molecule type" value="Genomic_DNA"/>
</dbReference>
<evidence type="ECO:0000256" key="5">
    <source>
        <dbReference type="ARBA" id="ARBA00035538"/>
    </source>
</evidence>
<evidence type="ECO:0000256" key="4">
    <source>
        <dbReference type="ARBA" id="ARBA00035269"/>
    </source>
</evidence>
<dbReference type="GO" id="GO:0003735">
    <property type="term" value="F:structural constituent of ribosome"/>
    <property type="evidence" value="ECO:0007669"/>
    <property type="project" value="InterPro"/>
</dbReference>
<dbReference type="SUPFAM" id="SSF143800">
    <property type="entry name" value="L28p-like"/>
    <property type="match status" value="1"/>
</dbReference>
<dbReference type="PANTHER" id="PTHR13528:SF2">
    <property type="entry name" value="LARGE RIBOSOMAL SUBUNIT PROTEIN BL28M"/>
    <property type="match status" value="1"/>
</dbReference>
<sequence>MRKLSCILPLLFRLPRIWRPQLKKRVLYSEILDRWMVITTTLRALYLIDEAFGLDFYILKTHEIDLCSRLAMTLKREMLVALVQKSLYPDNPVQREKVYNKYKEFVIPLEEAEWVGLPMHEAVEKAKAIQAKQNEPAPLKDRYLIELISKLHIDAGNPPLLNELNSS</sequence>
<protein>
    <recommendedName>
        <fullName evidence="4">Large ribosomal subunit protein bL28m</fullName>
    </recommendedName>
    <alternativeName>
        <fullName evidence="5">39S ribosomal protein L28, mitochondrial</fullName>
    </alternativeName>
</protein>
<proteinExistence type="inferred from homology"/>
<accession>A0AAV4CR90</accession>
<organism evidence="6 7">
    <name type="scientific">Plakobranchus ocellatus</name>
    <dbReference type="NCBI Taxonomy" id="259542"/>
    <lineage>
        <taxon>Eukaryota</taxon>
        <taxon>Metazoa</taxon>
        <taxon>Spiralia</taxon>
        <taxon>Lophotrochozoa</taxon>
        <taxon>Mollusca</taxon>
        <taxon>Gastropoda</taxon>
        <taxon>Heterobranchia</taxon>
        <taxon>Euthyneura</taxon>
        <taxon>Panpulmonata</taxon>
        <taxon>Sacoglossa</taxon>
        <taxon>Placobranchoidea</taxon>
        <taxon>Plakobranchidae</taxon>
        <taxon>Plakobranchus</taxon>
    </lineage>
</organism>
<dbReference type="GO" id="GO:0005762">
    <property type="term" value="C:mitochondrial large ribosomal subunit"/>
    <property type="evidence" value="ECO:0007669"/>
    <property type="project" value="TreeGrafter"/>
</dbReference>
<reference evidence="6 7" key="1">
    <citation type="journal article" date="2021" name="Elife">
        <title>Chloroplast acquisition without the gene transfer in kleptoplastic sea slugs, Plakobranchus ocellatus.</title>
        <authorList>
            <person name="Maeda T."/>
            <person name="Takahashi S."/>
            <person name="Yoshida T."/>
            <person name="Shimamura S."/>
            <person name="Takaki Y."/>
            <person name="Nagai Y."/>
            <person name="Toyoda A."/>
            <person name="Suzuki Y."/>
            <person name="Arimoto A."/>
            <person name="Ishii H."/>
            <person name="Satoh N."/>
            <person name="Nishiyama T."/>
            <person name="Hasebe M."/>
            <person name="Maruyama T."/>
            <person name="Minagawa J."/>
            <person name="Obokata J."/>
            <person name="Shigenobu S."/>
        </authorList>
    </citation>
    <scope>NUCLEOTIDE SEQUENCE [LARGE SCALE GENOMIC DNA]</scope>
</reference>
<comment type="similarity">
    <text evidence="1">Belongs to the bacterial ribosomal protein bL28 family.</text>
</comment>
<dbReference type="Proteomes" id="UP000735302">
    <property type="component" value="Unassembled WGS sequence"/>
</dbReference>
<gene>
    <name evidence="6" type="ORF">PoB_006089700</name>
</gene>
<keyword evidence="7" id="KW-1185">Reference proteome</keyword>